<organism evidence="1 2">
    <name type="scientific">Phytophthora pseudosyringae</name>
    <dbReference type="NCBI Taxonomy" id="221518"/>
    <lineage>
        <taxon>Eukaryota</taxon>
        <taxon>Sar</taxon>
        <taxon>Stramenopiles</taxon>
        <taxon>Oomycota</taxon>
        <taxon>Peronosporomycetes</taxon>
        <taxon>Peronosporales</taxon>
        <taxon>Peronosporaceae</taxon>
        <taxon>Phytophthora</taxon>
    </lineage>
</organism>
<dbReference type="InterPro" id="IPR003690">
    <property type="entry name" value="MTERF"/>
</dbReference>
<dbReference type="SMART" id="SM00733">
    <property type="entry name" value="Mterf"/>
    <property type="match status" value="7"/>
</dbReference>
<dbReference type="EMBL" id="JAGDFM010001013">
    <property type="protein sequence ID" value="KAG7375650.1"/>
    <property type="molecule type" value="Genomic_DNA"/>
</dbReference>
<dbReference type="OrthoDB" id="154809at2759"/>
<evidence type="ECO:0000313" key="1">
    <source>
        <dbReference type="EMBL" id="KAG7375650.1"/>
    </source>
</evidence>
<protein>
    <submittedName>
        <fullName evidence="1">Uncharacterized protein</fullName>
    </submittedName>
</protein>
<reference evidence="1" key="1">
    <citation type="submission" date="2021-02" db="EMBL/GenBank/DDBJ databases">
        <authorList>
            <person name="Palmer J.M."/>
        </authorList>
    </citation>
    <scope>NUCLEOTIDE SEQUENCE</scope>
    <source>
        <strain evidence="1">SCRP734</strain>
    </source>
</reference>
<dbReference type="PANTHER" id="PTHR13068:SF151">
    <property type="entry name" value="TRANSCRIPTION TERMINATION FACTOR MTERF9, CHLOROPLASTIC"/>
    <property type="match status" value="1"/>
</dbReference>
<keyword evidence="2" id="KW-1185">Reference proteome</keyword>
<sequence length="359" mass="40053">MLRLTALRLQRGHGPLLTLARGFAAAPVKTMGNAAAVRKKQSGYYARITRKFPSQLGQLSLEAVDRTAGYLTGRGLSQMRALRAISLHVMLTSYSQEMMEGKIEWLSNLGLSHDKINDVIVRHPNILGYSFEKLQALVEWYISHGVPKEKMAYVFNVFPAGVSLAVDNLNVKVDCFKEIGCNDGQIARILTLAPQVLAISVDKLQTNVAFLEELGIPSEHLPGIVARVPQCLSLRAARIKETVDAVDEMFGPGAGVRALIGNSRIVMHNISAMRRSYNYLLAVGFSQERVEQSTRFLMRNTTRLLRPRAQFLKMKGVDVVGSVSWITLGEARFIQKYPDYAAYVEEYKAQLKKKKKKQA</sequence>
<dbReference type="Proteomes" id="UP000694044">
    <property type="component" value="Unassembled WGS sequence"/>
</dbReference>
<accession>A0A8T1V5T6</accession>
<dbReference type="PANTHER" id="PTHR13068">
    <property type="entry name" value="CGI-12 PROTEIN-RELATED"/>
    <property type="match status" value="1"/>
</dbReference>
<dbReference type="GO" id="GO:0003676">
    <property type="term" value="F:nucleic acid binding"/>
    <property type="evidence" value="ECO:0007669"/>
    <property type="project" value="InterPro"/>
</dbReference>
<name>A0A8T1V5T6_9STRA</name>
<dbReference type="AlphaFoldDB" id="A0A8T1V5T6"/>
<gene>
    <name evidence="1" type="ORF">PHYPSEUDO_000352</name>
</gene>
<evidence type="ECO:0000313" key="2">
    <source>
        <dbReference type="Proteomes" id="UP000694044"/>
    </source>
</evidence>
<dbReference type="Pfam" id="PF02536">
    <property type="entry name" value="mTERF"/>
    <property type="match status" value="1"/>
</dbReference>
<proteinExistence type="predicted"/>
<comment type="caution">
    <text evidence="1">The sequence shown here is derived from an EMBL/GenBank/DDBJ whole genome shotgun (WGS) entry which is preliminary data.</text>
</comment>